<evidence type="ECO:0000313" key="3">
    <source>
        <dbReference type="Proteomes" id="UP001500909"/>
    </source>
</evidence>
<feature type="compositionally biased region" description="Basic and acidic residues" evidence="1">
    <location>
        <begin position="24"/>
        <end position="38"/>
    </location>
</feature>
<comment type="caution">
    <text evidence="2">The sequence shown here is derived from an EMBL/GenBank/DDBJ whole genome shotgun (WGS) entry which is preliminary data.</text>
</comment>
<evidence type="ECO:0000313" key="2">
    <source>
        <dbReference type="EMBL" id="GAA0468995.1"/>
    </source>
</evidence>
<feature type="compositionally biased region" description="Gly residues" evidence="1">
    <location>
        <begin position="1"/>
        <end position="23"/>
    </location>
</feature>
<keyword evidence="3" id="KW-1185">Reference proteome</keyword>
<organism evidence="2 3">
    <name type="scientific">Streptomyces olivaceiscleroticus</name>
    <dbReference type="NCBI Taxonomy" id="68245"/>
    <lineage>
        <taxon>Bacteria</taxon>
        <taxon>Bacillati</taxon>
        <taxon>Actinomycetota</taxon>
        <taxon>Actinomycetes</taxon>
        <taxon>Kitasatosporales</taxon>
        <taxon>Streptomycetaceae</taxon>
        <taxon>Streptomyces</taxon>
    </lineage>
</organism>
<sequence length="52" mass="5183">MSGDGWLDGAGEVGGGEGWGRGPGGEEKGFGGDEEKGDPGICRGQSFRESAP</sequence>
<dbReference type="EMBL" id="BAAABY010000026">
    <property type="protein sequence ID" value="GAA0468995.1"/>
    <property type="molecule type" value="Genomic_DNA"/>
</dbReference>
<reference evidence="2 3" key="1">
    <citation type="journal article" date="2019" name="Int. J. Syst. Evol. Microbiol.">
        <title>The Global Catalogue of Microorganisms (GCM) 10K type strain sequencing project: providing services to taxonomists for standard genome sequencing and annotation.</title>
        <authorList>
            <consortium name="The Broad Institute Genomics Platform"/>
            <consortium name="The Broad Institute Genome Sequencing Center for Infectious Disease"/>
            <person name="Wu L."/>
            <person name="Ma J."/>
        </authorList>
    </citation>
    <scope>NUCLEOTIDE SEQUENCE [LARGE SCALE GENOMIC DNA]</scope>
    <source>
        <strain evidence="2 3">JCM 4805</strain>
    </source>
</reference>
<dbReference type="Proteomes" id="UP001500909">
    <property type="component" value="Unassembled WGS sequence"/>
</dbReference>
<accession>A0ABN1A6Z8</accession>
<gene>
    <name evidence="2" type="ORF">GCM10010361_36540</name>
</gene>
<protein>
    <submittedName>
        <fullName evidence="2">Uncharacterized protein</fullName>
    </submittedName>
</protein>
<proteinExistence type="predicted"/>
<name>A0ABN1A6Z8_9ACTN</name>
<feature type="region of interest" description="Disordered" evidence="1">
    <location>
        <begin position="1"/>
        <end position="52"/>
    </location>
</feature>
<evidence type="ECO:0000256" key="1">
    <source>
        <dbReference type="SAM" id="MobiDB-lite"/>
    </source>
</evidence>